<dbReference type="PANTHER" id="PTHR45953">
    <property type="entry name" value="IDURONATE 2-SULFATASE"/>
    <property type="match status" value="1"/>
</dbReference>
<dbReference type="InterPro" id="IPR000917">
    <property type="entry name" value="Sulfatase_N"/>
</dbReference>
<reference evidence="5" key="1">
    <citation type="submission" date="2022-04" db="EMBL/GenBank/DDBJ databases">
        <title>Halocatena sp. nov., isolated from a salt lake.</title>
        <authorList>
            <person name="Cui H.-L."/>
        </authorList>
    </citation>
    <scope>NUCLEOTIDE SEQUENCE</scope>
    <source>
        <strain evidence="5">AD-1</strain>
        <plasmid evidence="5">unnamed2</plasmid>
    </source>
</reference>
<proteinExistence type="predicted"/>
<dbReference type="KEGG" id="haad:MW046_16975"/>
<evidence type="ECO:0000259" key="4">
    <source>
        <dbReference type="Pfam" id="PF00884"/>
    </source>
</evidence>
<keyword evidence="6" id="KW-1185">Reference proteome</keyword>
<accession>A0A8U0A9T6</accession>
<dbReference type="EMBL" id="CP096021">
    <property type="protein sequence ID" value="UPM44723.1"/>
    <property type="molecule type" value="Genomic_DNA"/>
</dbReference>
<dbReference type="RefSeq" id="WP_247995377.1">
    <property type="nucleotide sequence ID" value="NZ_CP096021.1"/>
</dbReference>
<dbReference type="Pfam" id="PF00884">
    <property type="entry name" value="Sulfatase"/>
    <property type="match status" value="1"/>
</dbReference>
<keyword evidence="1" id="KW-0479">Metal-binding</keyword>
<name>A0A8U0A9T6_9EURY</name>
<protein>
    <submittedName>
        <fullName evidence="5">Sulfatase-like hydrolase/transferase</fullName>
    </submittedName>
</protein>
<evidence type="ECO:0000313" key="6">
    <source>
        <dbReference type="Proteomes" id="UP000831768"/>
    </source>
</evidence>
<dbReference type="PANTHER" id="PTHR45953:SF1">
    <property type="entry name" value="IDURONATE 2-SULFATASE"/>
    <property type="match status" value="1"/>
</dbReference>
<feature type="domain" description="Sulfatase N-terminal" evidence="4">
    <location>
        <begin position="3"/>
        <end position="356"/>
    </location>
</feature>
<evidence type="ECO:0000256" key="2">
    <source>
        <dbReference type="ARBA" id="ARBA00022801"/>
    </source>
</evidence>
<dbReference type="CDD" id="cd16148">
    <property type="entry name" value="sulfatase_like"/>
    <property type="match status" value="1"/>
</dbReference>
<dbReference type="Gene3D" id="3.40.720.10">
    <property type="entry name" value="Alkaline Phosphatase, subunit A"/>
    <property type="match status" value="1"/>
</dbReference>
<dbReference type="GeneID" id="71929776"/>
<keyword evidence="2 5" id="KW-0378">Hydrolase</keyword>
<evidence type="ECO:0000256" key="1">
    <source>
        <dbReference type="ARBA" id="ARBA00022723"/>
    </source>
</evidence>
<organism evidence="5 6">
    <name type="scientific">Halocatena salina</name>
    <dbReference type="NCBI Taxonomy" id="2934340"/>
    <lineage>
        <taxon>Archaea</taxon>
        <taxon>Methanobacteriati</taxon>
        <taxon>Methanobacteriota</taxon>
        <taxon>Stenosarchaea group</taxon>
        <taxon>Halobacteria</taxon>
        <taxon>Halobacteriales</taxon>
        <taxon>Natronomonadaceae</taxon>
        <taxon>Halocatena</taxon>
    </lineage>
</organism>
<gene>
    <name evidence="5" type="ORF">MW046_16975</name>
</gene>
<dbReference type="Proteomes" id="UP000831768">
    <property type="component" value="Plasmid unnamed2"/>
</dbReference>
<dbReference type="GO" id="GO:0005737">
    <property type="term" value="C:cytoplasm"/>
    <property type="evidence" value="ECO:0007669"/>
    <property type="project" value="TreeGrafter"/>
</dbReference>
<dbReference type="InterPro" id="IPR017850">
    <property type="entry name" value="Alkaline_phosphatase_core_sf"/>
</dbReference>
<dbReference type="GO" id="GO:0046872">
    <property type="term" value="F:metal ion binding"/>
    <property type="evidence" value="ECO:0007669"/>
    <property type="project" value="UniProtKB-KW"/>
</dbReference>
<evidence type="ECO:0000256" key="3">
    <source>
        <dbReference type="SAM" id="MobiDB-lite"/>
    </source>
</evidence>
<dbReference type="SUPFAM" id="SSF53649">
    <property type="entry name" value="Alkaline phosphatase-like"/>
    <property type="match status" value="1"/>
</dbReference>
<keyword evidence="5" id="KW-0614">Plasmid</keyword>
<evidence type="ECO:0000313" key="5">
    <source>
        <dbReference type="EMBL" id="UPM44723.1"/>
    </source>
</evidence>
<feature type="region of interest" description="Disordered" evidence="3">
    <location>
        <begin position="133"/>
        <end position="154"/>
    </location>
</feature>
<geneLocation type="plasmid" evidence="5 6">
    <name>unnamed2</name>
</geneLocation>
<dbReference type="GO" id="GO:0008484">
    <property type="term" value="F:sulfuric ester hydrolase activity"/>
    <property type="evidence" value="ECO:0007669"/>
    <property type="project" value="TreeGrafter"/>
</dbReference>
<dbReference type="AlphaFoldDB" id="A0A8U0A9T6"/>
<sequence length="514" mass="59196">MKVLLLSIDSLRRDFLSAYQDTPTVLDYEVNTPNLDWFAEKATVFEQNYAGSLPCMPARREWHTGIQEFLWRPWGPIEPFDDTLPQLARKQGILTKLITDHYHYFQHGSHGYYEDYNGFEFIRGHETDAWKTTPQHPNGRLLDQTTNARTDPPDSVQFMNRVQYARNIANFDETDEEDFFAAKVFSRTADWIAENQEWDDWFCFVDSFDVHEPFHCPEPYASMYTDEDPRDASLPTWPYYGRVDEGQSELSDREIDFVKSQFAGKVTMVDHWLGTVFDTLTELSAWDDTMVIVTSDHGYMLGEHGWIAKNIMPIYDAIANTPLFVWHPESVRNDDRVSSLTSAVDIYATILSALGVSVPDQTHSQSFLPLLEGKATNHREWALYGMWGSSVNVADGQYTYMRPCNPDEPTYCYSTTMMDAWGYFTPTEPKQDVESGRFLPYTDTPVWRFEGPSFEQHDDIKLYDTDADPEQSTNLAGNHPAEQQMEDLLADALQVLKAPENQFERLGLTPPEAK</sequence>